<feature type="region of interest" description="Disordered" evidence="1">
    <location>
        <begin position="1"/>
        <end position="21"/>
    </location>
</feature>
<dbReference type="EMBL" id="AZBU02000004">
    <property type="protein sequence ID" value="TKR80310.1"/>
    <property type="molecule type" value="Genomic_DNA"/>
</dbReference>
<name>A0A4U5NCM8_STECR</name>
<evidence type="ECO:0000313" key="2">
    <source>
        <dbReference type="EMBL" id="TKR80310.1"/>
    </source>
</evidence>
<keyword evidence="3" id="KW-1185">Reference proteome</keyword>
<evidence type="ECO:0000313" key="3">
    <source>
        <dbReference type="Proteomes" id="UP000298663"/>
    </source>
</evidence>
<dbReference type="Gene3D" id="2.60.40.2840">
    <property type="match status" value="1"/>
</dbReference>
<gene>
    <name evidence="2" type="ORF">L596_014399</name>
</gene>
<comment type="caution">
    <text evidence="2">The sequence shown here is derived from an EMBL/GenBank/DDBJ whole genome shotgun (WGS) entry which is preliminary data.</text>
</comment>
<evidence type="ECO:0000256" key="1">
    <source>
        <dbReference type="SAM" id="MobiDB-lite"/>
    </source>
</evidence>
<dbReference type="Proteomes" id="UP000298663">
    <property type="component" value="Unassembled WGS sequence"/>
</dbReference>
<dbReference type="AlphaFoldDB" id="A0A4U5NCM8"/>
<protein>
    <submittedName>
        <fullName evidence="2">Uncharacterized protein</fullName>
    </submittedName>
</protein>
<proteinExistence type="predicted"/>
<accession>A0A4U5NCM8</accession>
<feature type="compositionally biased region" description="Polar residues" evidence="1">
    <location>
        <begin position="1"/>
        <end position="15"/>
    </location>
</feature>
<sequence length="221" mass="24690">MSPSTFSTAHPTSRLHSPYLHTIQPLPPPSPKKVSFLGVQKGYLHTQDIIFEIGYAPSTTVSPKDWIAILPAGYTQLAHFAAFKTAPAKQVICGGSTTTDPKDGKNIVSGDCDSATRETGEEANRPIRVVFRAQETRVSKPRQVYLRQWSVISTQNKNMKFGLTSLFRGVLSRRFAENKWLRGRQLARGDLLTRMSLGNDEGFGWKRDSVKVRCFSHLELV</sequence>
<reference evidence="2 3" key="2">
    <citation type="journal article" date="2019" name="G3 (Bethesda)">
        <title>Hybrid Assembly of the Genome of the Entomopathogenic Nematode Steinernema carpocapsae Identifies the X-Chromosome.</title>
        <authorList>
            <person name="Serra L."/>
            <person name="Macchietto M."/>
            <person name="Macias-Munoz A."/>
            <person name="McGill C.J."/>
            <person name="Rodriguez I.M."/>
            <person name="Rodriguez B."/>
            <person name="Murad R."/>
            <person name="Mortazavi A."/>
        </authorList>
    </citation>
    <scope>NUCLEOTIDE SEQUENCE [LARGE SCALE GENOMIC DNA]</scope>
    <source>
        <strain evidence="2 3">ALL</strain>
    </source>
</reference>
<organism evidence="2 3">
    <name type="scientific">Steinernema carpocapsae</name>
    <name type="common">Entomopathogenic nematode</name>
    <dbReference type="NCBI Taxonomy" id="34508"/>
    <lineage>
        <taxon>Eukaryota</taxon>
        <taxon>Metazoa</taxon>
        <taxon>Ecdysozoa</taxon>
        <taxon>Nematoda</taxon>
        <taxon>Chromadorea</taxon>
        <taxon>Rhabditida</taxon>
        <taxon>Tylenchina</taxon>
        <taxon>Panagrolaimomorpha</taxon>
        <taxon>Strongyloidoidea</taxon>
        <taxon>Steinernematidae</taxon>
        <taxon>Steinernema</taxon>
    </lineage>
</organism>
<reference evidence="2 3" key="1">
    <citation type="journal article" date="2015" name="Genome Biol.">
        <title>Comparative genomics of Steinernema reveals deeply conserved gene regulatory networks.</title>
        <authorList>
            <person name="Dillman A.R."/>
            <person name="Macchietto M."/>
            <person name="Porter C.F."/>
            <person name="Rogers A."/>
            <person name="Williams B."/>
            <person name="Antoshechkin I."/>
            <person name="Lee M.M."/>
            <person name="Goodwin Z."/>
            <person name="Lu X."/>
            <person name="Lewis E.E."/>
            <person name="Goodrich-Blair H."/>
            <person name="Stock S.P."/>
            <person name="Adams B.J."/>
            <person name="Sternberg P.W."/>
            <person name="Mortazavi A."/>
        </authorList>
    </citation>
    <scope>NUCLEOTIDE SEQUENCE [LARGE SCALE GENOMIC DNA]</scope>
    <source>
        <strain evidence="2 3">ALL</strain>
    </source>
</reference>